<comment type="caution">
    <text evidence="2">The sequence shown here is derived from an EMBL/GenBank/DDBJ whole genome shotgun (WGS) entry which is preliminary data.</text>
</comment>
<evidence type="ECO:0000313" key="3">
    <source>
        <dbReference type="Proteomes" id="UP000005496"/>
    </source>
</evidence>
<sequence length="53" mass="5990">MNRVSLEFNRSFYRRPKNGYPLPSPGAINTMAPRVVVRTKGSKTTRPAQNQAQ</sequence>
<dbReference type="RefSeq" id="WP_008871443.1">
    <property type="nucleotide sequence ID" value="NZ_ACJN02000003.1"/>
</dbReference>
<keyword evidence="3" id="KW-1185">Reference proteome</keyword>
<protein>
    <submittedName>
        <fullName evidence="2">Uncharacterized protein</fullName>
    </submittedName>
</protein>
<reference evidence="2" key="1">
    <citation type="submission" date="2010-05" db="EMBL/GenBank/DDBJ databases">
        <title>The draft genome of Desulfonatronospira thiodismutans ASO3-1.</title>
        <authorList>
            <consortium name="US DOE Joint Genome Institute (JGI-PGF)"/>
            <person name="Lucas S."/>
            <person name="Copeland A."/>
            <person name="Lapidus A."/>
            <person name="Cheng J.-F."/>
            <person name="Bruce D."/>
            <person name="Goodwin L."/>
            <person name="Pitluck S."/>
            <person name="Chertkov O."/>
            <person name="Brettin T."/>
            <person name="Detter J.C."/>
            <person name="Han C."/>
            <person name="Land M.L."/>
            <person name="Hauser L."/>
            <person name="Kyrpides N."/>
            <person name="Mikhailova N."/>
            <person name="Muyzer G."/>
            <person name="Woyke T."/>
        </authorList>
    </citation>
    <scope>NUCLEOTIDE SEQUENCE [LARGE SCALE GENOMIC DNA]</scope>
    <source>
        <strain evidence="2">ASO3-1</strain>
    </source>
</reference>
<evidence type="ECO:0000313" key="2">
    <source>
        <dbReference type="EMBL" id="EFI34094.1"/>
    </source>
</evidence>
<dbReference type="Proteomes" id="UP000005496">
    <property type="component" value="Unassembled WGS sequence"/>
</dbReference>
<dbReference type="EMBL" id="ACJN02000003">
    <property type="protein sequence ID" value="EFI34094.1"/>
    <property type="molecule type" value="Genomic_DNA"/>
</dbReference>
<proteinExistence type="predicted"/>
<organism evidence="2 3">
    <name type="scientific">Desulfonatronospira thiodismutans ASO3-1</name>
    <dbReference type="NCBI Taxonomy" id="555779"/>
    <lineage>
        <taxon>Bacteria</taxon>
        <taxon>Pseudomonadati</taxon>
        <taxon>Thermodesulfobacteriota</taxon>
        <taxon>Desulfovibrionia</taxon>
        <taxon>Desulfovibrionales</taxon>
        <taxon>Desulfonatronovibrionaceae</taxon>
        <taxon>Desulfonatronospira</taxon>
    </lineage>
</organism>
<dbReference type="AlphaFoldDB" id="D6STS8"/>
<gene>
    <name evidence="2" type="ORF">Dthio_PD1434</name>
</gene>
<feature type="region of interest" description="Disordered" evidence="1">
    <location>
        <begin position="14"/>
        <end position="33"/>
    </location>
</feature>
<name>D6STS8_9BACT</name>
<accession>D6STS8</accession>
<evidence type="ECO:0000256" key="1">
    <source>
        <dbReference type="SAM" id="MobiDB-lite"/>
    </source>
</evidence>